<dbReference type="PANTHER" id="PTHR35848:SF9">
    <property type="entry name" value="SLL1358 PROTEIN"/>
    <property type="match status" value="1"/>
</dbReference>
<accession>A0A328AIR8</accession>
<protein>
    <submittedName>
        <fullName evidence="3">Transcriptional regulator</fullName>
    </submittedName>
</protein>
<dbReference type="EMBL" id="QFYQ01000001">
    <property type="protein sequence ID" value="RAK53966.1"/>
    <property type="molecule type" value="Genomic_DNA"/>
</dbReference>
<dbReference type="InterPro" id="IPR014710">
    <property type="entry name" value="RmlC-like_jellyroll"/>
</dbReference>
<dbReference type="SUPFAM" id="SSF51182">
    <property type="entry name" value="RmlC-like cupins"/>
    <property type="match status" value="1"/>
</dbReference>
<dbReference type="Proteomes" id="UP000249254">
    <property type="component" value="Unassembled WGS sequence"/>
</dbReference>
<comment type="caution">
    <text evidence="3">The sequence shown here is derived from an EMBL/GenBank/DDBJ whole genome shotgun (WGS) entry which is preliminary data.</text>
</comment>
<feature type="domain" description="Cupin type-2" evidence="2">
    <location>
        <begin position="46"/>
        <end position="117"/>
    </location>
</feature>
<organism evidence="3 4">
    <name type="scientific">Phenylobacterium soli</name>
    <dbReference type="NCBI Taxonomy" id="2170551"/>
    <lineage>
        <taxon>Bacteria</taxon>
        <taxon>Pseudomonadati</taxon>
        <taxon>Pseudomonadota</taxon>
        <taxon>Alphaproteobacteria</taxon>
        <taxon>Caulobacterales</taxon>
        <taxon>Caulobacteraceae</taxon>
        <taxon>Phenylobacterium</taxon>
    </lineage>
</organism>
<gene>
    <name evidence="3" type="ORF">DJ017_05240</name>
</gene>
<keyword evidence="1" id="KW-0479">Metal-binding</keyword>
<dbReference type="RefSeq" id="WP_111527717.1">
    <property type="nucleotide sequence ID" value="NZ_JBHRSG010000002.1"/>
</dbReference>
<proteinExistence type="predicted"/>
<dbReference type="InterPro" id="IPR013096">
    <property type="entry name" value="Cupin_2"/>
</dbReference>
<dbReference type="InterPro" id="IPR011051">
    <property type="entry name" value="RmlC_Cupin_sf"/>
</dbReference>
<keyword evidence="4" id="KW-1185">Reference proteome</keyword>
<dbReference type="GO" id="GO:0046872">
    <property type="term" value="F:metal ion binding"/>
    <property type="evidence" value="ECO:0007669"/>
    <property type="project" value="UniProtKB-KW"/>
</dbReference>
<dbReference type="AlphaFoldDB" id="A0A328AIR8"/>
<evidence type="ECO:0000256" key="1">
    <source>
        <dbReference type="ARBA" id="ARBA00022723"/>
    </source>
</evidence>
<evidence type="ECO:0000313" key="4">
    <source>
        <dbReference type="Proteomes" id="UP000249254"/>
    </source>
</evidence>
<dbReference type="InterPro" id="IPR051610">
    <property type="entry name" value="GPI/OXD"/>
</dbReference>
<dbReference type="CDD" id="cd02224">
    <property type="entry name" value="cupin_SPO2919-like"/>
    <property type="match status" value="1"/>
</dbReference>
<dbReference type="OrthoDB" id="5290459at2"/>
<evidence type="ECO:0000259" key="2">
    <source>
        <dbReference type="Pfam" id="PF07883"/>
    </source>
</evidence>
<dbReference type="Gene3D" id="2.60.120.10">
    <property type="entry name" value="Jelly Rolls"/>
    <property type="match status" value="1"/>
</dbReference>
<dbReference type="Pfam" id="PF07883">
    <property type="entry name" value="Cupin_2"/>
    <property type="match status" value="1"/>
</dbReference>
<sequence>MPKIDIDKAPTRFGTAYPPPYDEPCRGRRRWQLGDAGGLSQFGVNLMRLPPGQWSSQRHWHTHEDEFVWIVEGEVVLVTDDGEQVLRAGDCAAFPAGAPDGHHLQNRSDREAVLLEVGSRRPAEDACDYPDLDMLTDPATDLYLHRDGTPYPAK</sequence>
<name>A0A328AIR8_9CAUL</name>
<dbReference type="PANTHER" id="PTHR35848">
    <property type="entry name" value="OXALATE-BINDING PROTEIN"/>
    <property type="match status" value="1"/>
</dbReference>
<reference evidence="4" key="1">
    <citation type="submission" date="2018-05" db="EMBL/GenBank/DDBJ databases">
        <authorList>
            <person name="Li X."/>
        </authorList>
    </citation>
    <scope>NUCLEOTIDE SEQUENCE [LARGE SCALE GENOMIC DNA]</scope>
    <source>
        <strain evidence="4">LX32</strain>
    </source>
</reference>
<evidence type="ECO:0000313" key="3">
    <source>
        <dbReference type="EMBL" id="RAK53966.1"/>
    </source>
</evidence>